<evidence type="ECO:0000256" key="4">
    <source>
        <dbReference type="SAM" id="SignalP"/>
    </source>
</evidence>
<keyword evidence="1 4" id="KW-0732">Signal</keyword>
<keyword evidence="6" id="KW-1185">Reference proteome</keyword>
<evidence type="ECO:0008006" key="7">
    <source>
        <dbReference type="Google" id="ProtNLM"/>
    </source>
</evidence>
<dbReference type="AlphaFoldDB" id="A0A5C5WGA7"/>
<dbReference type="RefSeq" id="WP_146517235.1">
    <property type="nucleotide sequence ID" value="NZ_SJPI01000003.1"/>
</dbReference>
<keyword evidence="3" id="KW-0472">Membrane</keyword>
<keyword evidence="3" id="KW-1133">Transmembrane helix</keyword>
<feature type="region of interest" description="Disordered" evidence="2">
    <location>
        <begin position="142"/>
        <end position="166"/>
    </location>
</feature>
<feature type="signal peptide" evidence="4">
    <location>
        <begin position="1"/>
        <end position="26"/>
    </location>
</feature>
<keyword evidence="3" id="KW-0812">Transmembrane</keyword>
<protein>
    <recommendedName>
        <fullName evidence="7">Cytochrome c-552/4 domain-containing protein</fullName>
    </recommendedName>
</protein>
<dbReference type="SUPFAM" id="SSF48695">
    <property type="entry name" value="Multiheme cytochromes"/>
    <property type="match status" value="1"/>
</dbReference>
<reference evidence="5 6" key="1">
    <citation type="submission" date="2019-02" db="EMBL/GenBank/DDBJ databases">
        <title>Deep-cultivation of Planctomycetes and their phenomic and genomic characterization uncovers novel biology.</title>
        <authorList>
            <person name="Wiegand S."/>
            <person name="Jogler M."/>
            <person name="Boedeker C."/>
            <person name="Pinto D."/>
            <person name="Vollmers J."/>
            <person name="Rivas-Marin E."/>
            <person name="Kohn T."/>
            <person name="Peeters S.H."/>
            <person name="Heuer A."/>
            <person name="Rast P."/>
            <person name="Oberbeckmann S."/>
            <person name="Bunk B."/>
            <person name="Jeske O."/>
            <person name="Meyerdierks A."/>
            <person name="Storesund J.E."/>
            <person name="Kallscheuer N."/>
            <person name="Luecker S."/>
            <person name="Lage O.M."/>
            <person name="Pohl T."/>
            <person name="Merkel B.J."/>
            <person name="Hornburger P."/>
            <person name="Mueller R.-W."/>
            <person name="Bruemmer F."/>
            <person name="Labrenz M."/>
            <person name="Spormann A.M."/>
            <person name="Op Den Camp H."/>
            <person name="Overmann J."/>
            <person name="Amann R."/>
            <person name="Jetten M.S.M."/>
            <person name="Mascher T."/>
            <person name="Medema M.H."/>
            <person name="Devos D.P."/>
            <person name="Kaster A.-K."/>
            <person name="Ovreas L."/>
            <person name="Rohde M."/>
            <person name="Galperin M.Y."/>
            <person name="Jogler C."/>
        </authorList>
    </citation>
    <scope>NUCLEOTIDE SEQUENCE [LARGE SCALE GENOMIC DNA]</scope>
    <source>
        <strain evidence="5 6">Pla22</strain>
    </source>
</reference>
<proteinExistence type="predicted"/>
<feature type="transmembrane region" description="Helical" evidence="3">
    <location>
        <begin position="646"/>
        <end position="670"/>
    </location>
</feature>
<dbReference type="Proteomes" id="UP000316598">
    <property type="component" value="Unassembled WGS sequence"/>
</dbReference>
<name>A0A5C5WGA7_9BACT</name>
<feature type="chain" id="PRO_5022802172" description="Cytochrome c-552/4 domain-containing protein" evidence="4">
    <location>
        <begin position="27"/>
        <end position="684"/>
    </location>
</feature>
<dbReference type="PANTHER" id="PTHR35038">
    <property type="entry name" value="DISSIMILATORY SULFITE REDUCTASE SIRA"/>
    <property type="match status" value="1"/>
</dbReference>
<evidence type="ECO:0000256" key="2">
    <source>
        <dbReference type="SAM" id="MobiDB-lite"/>
    </source>
</evidence>
<evidence type="ECO:0000256" key="3">
    <source>
        <dbReference type="SAM" id="Phobius"/>
    </source>
</evidence>
<dbReference type="InterPro" id="IPR036280">
    <property type="entry name" value="Multihaem_cyt_sf"/>
</dbReference>
<dbReference type="PANTHER" id="PTHR35038:SF6">
    <property type="entry name" value="SURFACE LOCALIZED DECAHEME CYTOCHROME C LIPOPROTEIN"/>
    <property type="match status" value="1"/>
</dbReference>
<dbReference type="InterPro" id="IPR051829">
    <property type="entry name" value="Multiheme_Cytochr_ET"/>
</dbReference>
<dbReference type="GO" id="GO:0016491">
    <property type="term" value="F:oxidoreductase activity"/>
    <property type="evidence" value="ECO:0007669"/>
    <property type="project" value="TreeGrafter"/>
</dbReference>
<gene>
    <name evidence="5" type="ORF">Pla22_48880</name>
</gene>
<organism evidence="5 6">
    <name type="scientific">Rubripirellula amarantea</name>
    <dbReference type="NCBI Taxonomy" id="2527999"/>
    <lineage>
        <taxon>Bacteria</taxon>
        <taxon>Pseudomonadati</taxon>
        <taxon>Planctomycetota</taxon>
        <taxon>Planctomycetia</taxon>
        <taxon>Pirellulales</taxon>
        <taxon>Pirellulaceae</taxon>
        <taxon>Rubripirellula</taxon>
    </lineage>
</organism>
<evidence type="ECO:0000256" key="1">
    <source>
        <dbReference type="ARBA" id="ARBA00022729"/>
    </source>
</evidence>
<sequence precursor="true">MSKPTLQCSIISIAIIWCGLPLQANADDTARARSDSNARYLHHIDLYDTANRKITAESQTPYSPKNTCGRCHSYETISHGWHFNAFDVEADAGRKGEPWIWTDPRTGTQLPLSYRPWPHTFDPRDLGLSEWSMTAHFGARIPGGGIGEPQEGELREGESAPGGAEEIAETSRWLLTGNLEIDCLACHAVDGVYDMNARREQIERQNFAWAPTAALRMGEIKGDVSRIKDGSSPDDEATKKKLPTVTYDSRRFNLDGSVFIDLVREPTSNACYQCHSQRSINENGIEERWIHDEDVHLRAGMQCVDCHRNGIDHDMARGFVDQVATGGQSFETLSCEGCHLGGDDSTSITSRAGRLGSPQPLHEGLPPVHFEKLSCTACHGGPAPREEAVRIMTSLAHGLGEKGHRTGEELPAILAPVFAKADDGKIYPHKVMWPAYWAELTDDKKLKPLVPDQVYDWTRKSLRVRRSFIEEIMLPKLKSSELNALLGPERGKLKPDEWTTSEVDKVNARQRELGDADFKEKVAKSLNAIEKELGISNAVYVSTGKVYAATGDGDSLRILEDVATSSVDMITWPMAHNVRPAGWSLGKEGCVECHNDDGLIFASTVSADGPVPGEGTTVSMATIQGSDAIERKAWNQLFGGRATFKYVIAGSLIMLFFTFVFGLAVFASSLTKLSGSTTRKGDAS</sequence>
<dbReference type="EMBL" id="SJPI01000003">
    <property type="protein sequence ID" value="TWT49690.1"/>
    <property type="molecule type" value="Genomic_DNA"/>
</dbReference>
<evidence type="ECO:0000313" key="5">
    <source>
        <dbReference type="EMBL" id="TWT49690.1"/>
    </source>
</evidence>
<evidence type="ECO:0000313" key="6">
    <source>
        <dbReference type="Proteomes" id="UP000316598"/>
    </source>
</evidence>
<comment type="caution">
    <text evidence="5">The sequence shown here is derived from an EMBL/GenBank/DDBJ whole genome shotgun (WGS) entry which is preliminary data.</text>
</comment>
<accession>A0A5C5WGA7</accession>
<dbReference type="OrthoDB" id="9783375at2"/>